<dbReference type="Gene3D" id="3.10.100.10">
    <property type="entry name" value="Mannose-Binding Protein A, subunit A"/>
    <property type="match status" value="2"/>
</dbReference>
<dbReference type="CDD" id="cd00037">
    <property type="entry name" value="CLECT"/>
    <property type="match status" value="1"/>
</dbReference>
<dbReference type="InterPro" id="IPR016186">
    <property type="entry name" value="C-type_lectin-like/link_sf"/>
</dbReference>
<organism evidence="3 4">
    <name type="scientific">Neogobius melanostomus</name>
    <name type="common">round goby</name>
    <dbReference type="NCBI Taxonomy" id="47308"/>
    <lineage>
        <taxon>Eukaryota</taxon>
        <taxon>Metazoa</taxon>
        <taxon>Chordata</taxon>
        <taxon>Craniata</taxon>
        <taxon>Vertebrata</taxon>
        <taxon>Euteleostomi</taxon>
        <taxon>Actinopterygii</taxon>
        <taxon>Neopterygii</taxon>
        <taxon>Teleostei</taxon>
        <taxon>Neoteleostei</taxon>
        <taxon>Acanthomorphata</taxon>
        <taxon>Gobiaria</taxon>
        <taxon>Gobiiformes</taxon>
        <taxon>Gobioidei</taxon>
        <taxon>Gobiidae</taxon>
        <taxon>Benthophilinae</taxon>
        <taxon>Neogobiini</taxon>
        <taxon>Neogobius</taxon>
    </lineage>
</organism>
<evidence type="ECO:0000313" key="3">
    <source>
        <dbReference type="Ensembl" id="ENSNMLP00000027663.1"/>
    </source>
</evidence>
<accession>A0A8C6TWX1</accession>
<keyword evidence="1" id="KW-0732">Signal</keyword>
<protein>
    <recommendedName>
        <fullName evidence="2">C-type lectin domain-containing protein</fullName>
    </recommendedName>
</protein>
<dbReference type="SMART" id="SM00034">
    <property type="entry name" value="CLECT"/>
    <property type="match status" value="1"/>
</dbReference>
<dbReference type="InterPro" id="IPR001304">
    <property type="entry name" value="C-type_lectin-like"/>
</dbReference>
<dbReference type="Ensembl" id="ENSNMLT00000030905.1">
    <property type="protein sequence ID" value="ENSNMLP00000027663.1"/>
    <property type="gene ID" value="ENSNMLG00000017631.1"/>
</dbReference>
<dbReference type="Pfam" id="PF00059">
    <property type="entry name" value="Lectin_C"/>
    <property type="match status" value="1"/>
</dbReference>
<dbReference type="AlphaFoldDB" id="A0A8C6TWX1"/>
<evidence type="ECO:0000259" key="2">
    <source>
        <dbReference type="PROSITE" id="PS50041"/>
    </source>
</evidence>
<dbReference type="PANTHER" id="PTHR45784">
    <property type="entry name" value="C-TYPE LECTIN DOMAIN FAMILY 20 MEMBER A-RELATED"/>
    <property type="match status" value="1"/>
</dbReference>
<dbReference type="PANTHER" id="PTHR45784:SF8">
    <property type="entry name" value="C-TYPE MANNOSE RECEPTOR 2-RELATED"/>
    <property type="match status" value="1"/>
</dbReference>
<dbReference type="SUPFAM" id="SSF56436">
    <property type="entry name" value="C-type lectin-like"/>
    <property type="match status" value="2"/>
</dbReference>
<evidence type="ECO:0000256" key="1">
    <source>
        <dbReference type="SAM" id="SignalP"/>
    </source>
</evidence>
<dbReference type="Proteomes" id="UP000694523">
    <property type="component" value="Unplaced"/>
</dbReference>
<evidence type="ECO:0000313" key="4">
    <source>
        <dbReference type="Proteomes" id="UP000694523"/>
    </source>
</evidence>
<feature type="domain" description="C-type lectin" evidence="2">
    <location>
        <begin position="65"/>
        <end position="156"/>
    </location>
</feature>
<dbReference type="PROSITE" id="PS50041">
    <property type="entry name" value="C_TYPE_LECTIN_2"/>
    <property type="match status" value="1"/>
</dbReference>
<feature type="chain" id="PRO_5034413422" description="C-type lectin domain-containing protein" evidence="1">
    <location>
        <begin position="19"/>
        <end position="157"/>
    </location>
</feature>
<keyword evidence="4" id="KW-1185">Reference proteome</keyword>
<feature type="signal peptide" evidence="1">
    <location>
        <begin position="1"/>
        <end position="18"/>
    </location>
</feature>
<name>A0A8C6TWX1_9GOBI</name>
<dbReference type="InterPro" id="IPR016187">
    <property type="entry name" value="CTDL_fold"/>
</dbReference>
<reference evidence="3" key="1">
    <citation type="submission" date="2025-08" db="UniProtKB">
        <authorList>
            <consortium name="Ensembl"/>
        </authorList>
    </citation>
    <scope>IDENTIFICATION</scope>
</reference>
<reference evidence="3" key="2">
    <citation type="submission" date="2025-09" db="UniProtKB">
        <authorList>
            <consortium name="Ensembl"/>
        </authorList>
    </citation>
    <scope>IDENTIFICATION</scope>
</reference>
<sequence>MTPNLILLLLELVVTVTAGKYVYVRFQLNWFEAQTYCRTNYTDLAPIHSEYDTRLIQKLNLNVGKMTWDEALQYCRTPNKDLASVASAGEMLLMDKELSKGDTTQHVWIGLTFLDGNWVWTDGQMFDYELWGPGEQVTFRQWSAIDCDKKLHFLCYD</sequence>
<proteinExistence type="predicted"/>